<dbReference type="PANTHER" id="PTHR12788">
    <property type="entry name" value="PROTEIN-TYROSINE SULFOTRANSFERASE 2"/>
    <property type="match status" value="1"/>
</dbReference>
<reference evidence="4 5" key="1">
    <citation type="submission" date="2022-03" db="EMBL/GenBank/DDBJ databases">
        <title>Luteimonas soily sp. nov., a novel bacterium isolated from the soil.</title>
        <authorList>
            <person name="Zhang X."/>
        </authorList>
    </citation>
    <scope>NUCLEOTIDE SEQUENCE [LARGE SCALE GENOMIC DNA]</scope>
    <source>
        <strain evidence="4 5">50</strain>
    </source>
</reference>
<dbReference type="Pfam" id="PF13469">
    <property type="entry name" value="Sulfotransfer_3"/>
    <property type="match status" value="1"/>
</dbReference>
<dbReference type="InterPro" id="IPR027417">
    <property type="entry name" value="P-loop_NTPase"/>
</dbReference>
<proteinExistence type="predicted"/>
<protein>
    <submittedName>
        <fullName evidence="4">Sulfotransferase</fullName>
    </submittedName>
</protein>
<sequence length="555" mass="61732">MGQVSAESKASVEGALRHAVADPVLLEAGRALVDNDIPHAETLLRERLRRSPTDVAAIRMLAEVAARIGRYEDATHLLERCLELAPGFAAARQNYAMVLHRSNRPQEALAEVERLLASDPDNPGYRNLRAVVLCRTGDFDEAIELYEGILADHPGQSRVWLSQGHALKTAGQAGRAIAAYRRCIDIEPGFGDAWWSLANLKTFRFDDADLATMRAQLGRTDLGDEDRLHLDFALGKALEDRGEYADAFAHYSRGNALRLVRTPYSADANSARLQRATEIYTSDFFQARAGYGVAAADPIFIVGMPRAGSTLVEQILSSHPLVEGTMELPELTSLTRVLRLQGAGDGPARYHEVLAGLDADAVRELGERYLERTRIQRKSGAPFFIDKMPNNFAHIGLIRLALPDAKVIDVRRHPLACGFSLFKQQFARGQDFSYSLGDIGRYYRDYVGLMAHFDQALPGYVHRVAYEALVEDTETEVRRLLDHCGLPFAPQCLRFFENDRPVRTASSEQVRQPIYRAGVDHWTHFEPWLEPLKAALGPVLDAWPAAPVPDRDTTP</sequence>
<keyword evidence="2" id="KW-0802">TPR repeat</keyword>
<dbReference type="PANTHER" id="PTHR12788:SF10">
    <property type="entry name" value="PROTEIN-TYROSINE SULFOTRANSFERASE"/>
    <property type="match status" value="1"/>
</dbReference>
<comment type="caution">
    <text evidence="4">The sequence shown here is derived from an EMBL/GenBank/DDBJ whole genome shotgun (WGS) entry which is preliminary data.</text>
</comment>
<dbReference type="Pfam" id="PF13181">
    <property type="entry name" value="TPR_8"/>
    <property type="match status" value="1"/>
</dbReference>
<gene>
    <name evidence="4" type="ORF">MQC88_04255</name>
</gene>
<dbReference type="SMART" id="SM00028">
    <property type="entry name" value="TPR"/>
    <property type="match status" value="4"/>
</dbReference>
<keyword evidence="5" id="KW-1185">Reference proteome</keyword>
<dbReference type="PROSITE" id="PS50005">
    <property type="entry name" value="TPR"/>
    <property type="match status" value="2"/>
</dbReference>
<accession>A0ABT0A2F1</accession>
<dbReference type="Gene3D" id="3.40.50.300">
    <property type="entry name" value="P-loop containing nucleotide triphosphate hydrolases"/>
    <property type="match status" value="1"/>
</dbReference>
<dbReference type="InterPro" id="IPR019734">
    <property type="entry name" value="TPR_rpt"/>
</dbReference>
<dbReference type="Proteomes" id="UP001165423">
    <property type="component" value="Unassembled WGS sequence"/>
</dbReference>
<keyword evidence="1" id="KW-0808">Transferase</keyword>
<feature type="repeat" description="TPR" evidence="2">
    <location>
        <begin position="157"/>
        <end position="190"/>
    </location>
</feature>
<evidence type="ECO:0000256" key="1">
    <source>
        <dbReference type="ARBA" id="ARBA00022679"/>
    </source>
</evidence>
<dbReference type="InterPro" id="IPR011990">
    <property type="entry name" value="TPR-like_helical_dom_sf"/>
</dbReference>
<dbReference type="EMBL" id="JALGCL010000001">
    <property type="protein sequence ID" value="MCJ0825174.1"/>
    <property type="molecule type" value="Genomic_DNA"/>
</dbReference>
<evidence type="ECO:0000259" key="3">
    <source>
        <dbReference type="Pfam" id="PF23914"/>
    </source>
</evidence>
<evidence type="ECO:0000313" key="4">
    <source>
        <dbReference type="EMBL" id="MCJ0825174.1"/>
    </source>
</evidence>
<dbReference type="Pfam" id="PF23914">
    <property type="entry name" value="TPR_CcmH_CycH"/>
    <property type="match status" value="1"/>
</dbReference>
<dbReference type="InterPro" id="IPR026634">
    <property type="entry name" value="TPST-like"/>
</dbReference>
<dbReference type="SUPFAM" id="SSF48452">
    <property type="entry name" value="TPR-like"/>
    <property type="match status" value="1"/>
</dbReference>
<evidence type="ECO:0000313" key="5">
    <source>
        <dbReference type="Proteomes" id="UP001165423"/>
    </source>
</evidence>
<feature type="repeat" description="TPR" evidence="2">
    <location>
        <begin position="55"/>
        <end position="88"/>
    </location>
</feature>
<dbReference type="SUPFAM" id="SSF52540">
    <property type="entry name" value="P-loop containing nucleoside triphosphate hydrolases"/>
    <property type="match status" value="1"/>
</dbReference>
<dbReference type="InterPro" id="IPR056413">
    <property type="entry name" value="TPR_CcmH_CycH"/>
</dbReference>
<name>A0ABT0A2F1_9GAMM</name>
<feature type="domain" description="Cytochrome c-type biogenesis protein H TPR" evidence="3">
    <location>
        <begin position="26"/>
        <end position="150"/>
    </location>
</feature>
<dbReference type="Gene3D" id="1.25.40.10">
    <property type="entry name" value="Tetratricopeptide repeat domain"/>
    <property type="match status" value="1"/>
</dbReference>
<evidence type="ECO:0000256" key="2">
    <source>
        <dbReference type="PROSITE-ProRule" id="PRU00339"/>
    </source>
</evidence>
<dbReference type="RefSeq" id="WP_243319365.1">
    <property type="nucleotide sequence ID" value="NZ_JALGCL010000001.1"/>
</dbReference>
<organism evidence="4 5">
    <name type="scientific">Cognatiluteimonas sedimenti</name>
    <dbReference type="NCBI Taxonomy" id="2927791"/>
    <lineage>
        <taxon>Bacteria</taxon>
        <taxon>Pseudomonadati</taxon>
        <taxon>Pseudomonadota</taxon>
        <taxon>Gammaproteobacteria</taxon>
        <taxon>Lysobacterales</taxon>
        <taxon>Lysobacteraceae</taxon>
        <taxon>Cognatiluteimonas</taxon>
    </lineage>
</organism>